<gene>
    <name evidence="2" type="ORF">IC230_23800</name>
</gene>
<organism evidence="2 3">
    <name type="scientific">Spirosoma validum</name>
    <dbReference type="NCBI Taxonomy" id="2771355"/>
    <lineage>
        <taxon>Bacteria</taxon>
        <taxon>Pseudomonadati</taxon>
        <taxon>Bacteroidota</taxon>
        <taxon>Cytophagia</taxon>
        <taxon>Cytophagales</taxon>
        <taxon>Cytophagaceae</taxon>
        <taxon>Spirosoma</taxon>
    </lineage>
</organism>
<keyword evidence="3" id="KW-1185">Reference proteome</keyword>
<proteinExistence type="predicted"/>
<reference evidence="2" key="1">
    <citation type="submission" date="2020-09" db="EMBL/GenBank/DDBJ databases">
        <authorList>
            <person name="Kim M.K."/>
        </authorList>
    </citation>
    <scope>NUCLEOTIDE SEQUENCE</scope>
    <source>
        <strain evidence="2">BT704</strain>
    </source>
</reference>
<dbReference type="RefSeq" id="WP_191041565.1">
    <property type="nucleotide sequence ID" value="NZ_JACXAA010000010.1"/>
</dbReference>
<dbReference type="AlphaFoldDB" id="A0A927B616"/>
<keyword evidence="1" id="KW-0732">Signal</keyword>
<protein>
    <submittedName>
        <fullName evidence="2">DUF3244 domain-containing protein</fullName>
    </submittedName>
</protein>
<dbReference type="EMBL" id="JACXAA010000010">
    <property type="protein sequence ID" value="MBD2755943.1"/>
    <property type="molecule type" value="Genomic_DNA"/>
</dbReference>
<name>A0A927B616_9BACT</name>
<evidence type="ECO:0000313" key="2">
    <source>
        <dbReference type="EMBL" id="MBD2755943.1"/>
    </source>
</evidence>
<accession>A0A927B616</accession>
<sequence length="154" mass="17217">MKTNRFFAYYSTLAVVATCLLSAPSTHAQTFTGREKLTVEPISFQAIAYPVTNTQAAIRVNFDNRTAGGVSVAILDEKGHRLYNRFETTVAYRCRLDLSSLPAGKYTLELSKKGEYFTRSFTIEPPTMGYITMGDQPVQRAPEQVVDKKLVVSY</sequence>
<comment type="caution">
    <text evidence="2">The sequence shown here is derived from an EMBL/GenBank/DDBJ whole genome shotgun (WGS) entry which is preliminary data.</text>
</comment>
<evidence type="ECO:0000256" key="1">
    <source>
        <dbReference type="SAM" id="SignalP"/>
    </source>
</evidence>
<evidence type="ECO:0000313" key="3">
    <source>
        <dbReference type="Proteomes" id="UP000653797"/>
    </source>
</evidence>
<feature type="signal peptide" evidence="1">
    <location>
        <begin position="1"/>
        <end position="28"/>
    </location>
</feature>
<dbReference type="Proteomes" id="UP000653797">
    <property type="component" value="Unassembled WGS sequence"/>
</dbReference>
<feature type="chain" id="PRO_5037564991" evidence="1">
    <location>
        <begin position="29"/>
        <end position="154"/>
    </location>
</feature>